<evidence type="ECO:0000313" key="3">
    <source>
        <dbReference type="Proteomes" id="UP000634229"/>
    </source>
</evidence>
<dbReference type="EMBL" id="JAERRF010000013">
    <property type="protein sequence ID" value="MBL1099364.1"/>
    <property type="molecule type" value="Genomic_DNA"/>
</dbReference>
<evidence type="ECO:0000259" key="1">
    <source>
        <dbReference type="Pfam" id="PF04149"/>
    </source>
</evidence>
<protein>
    <submittedName>
        <fullName evidence="2">DUF397 domain-containing protein</fullName>
    </submittedName>
</protein>
<accession>A0ABS1NH16</accession>
<gene>
    <name evidence="2" type="ORF">JK363_22390</name>
</gene>
<proteinExistence type="predicted"/>
<feature type="domain" description="DUF397" evidence="1">
    <location>
        <begin position="5"/>
        <end position="58"/>
    </location>
</feature>
<comment type="caution">
    <text evidence="2">The sequence shown here is derived from an EMBL/GenBank/DDBJ whole genome shotgun (WGS) entry which is preliminary data.</text>
</comment>
<dbReference type="InterPro" id="IPR007278">
    <property type="entry name" value="DUF397"/>
</dbReference>
<sequence length="68" mass="7042">MPEITWRKSSYSTQGDGSSCVEIASIPGGGVALRESDDPDTVLATTPARLRALLDAVKAGAFDHLAAP</sequence>
<name>A0ABS1NH16_9ACTN</name>
<dbReference type="Pfam" id="PF04149">
    <property type="entry name" value="DUF397"/>
    <property type="match status" value="1"/>
</dbReference>
<reference evidence="2 3" key="1">
    <citation type="submission" date="2021-01" db="EMBL/GenBank/DDBJ databases">
        <title>WGS of actinomycetes isolated from Thailand.</title>
        <authorList>
            <person name="Thawai C."/>
        </authorList>
    </citation>
    <scope>NUCLEOTIDE SEQUENCE [LARGE SCALE GENOMIC DNA]</scope>
    <source>
        <strain evidence="2 3">CA1R205</strain>
    </source>
</reference>
<organism evidence="2 3">
    <name type="scientific">Streptomyces coffeae</name>
    <dbReference type="NCBI Taxonomy" id="621382"/>
    <lineage>
        <taxon>Bacteria</taxon>
        <taxon>Bacillati</taxon>
        <taxon>Actinomycetota</taxon>
        <taxon>Actinomycetes</taxon>
        <taxon>Kitasatosporales</taxon>
        <taxon>Streptomycetaceae</taxon>
        <taxon>Streptomyces</taxon>
    </lineage>
</organism>
<evidence type="ECO:0000313" key="2">
    <source>
        <dbReference type="EMBL" id="MBL1099364.1"/>
    </source>
</evidence>
<dbReference type="RefSeq" id="WP_201876784.1">
    <property type="nucleotide sequence ID" value="NZ_JAERRF010000013.1"/>
</dbReference>
<keyword evidence="3" id="KW-1185">Reference proteome</keyword>
<dbReference type="Proteomes" id="UP000634229">
    <property type="component" value="Unassembled WGS sequence"/>
</dbReference>